<dbReference type="PANTHER" id="PTHR47540:SF2">
    <property type="entry name" value="ZN(II)2CYS6 TRANSCRIPTION FACTOR (EUROFUNG)"/>
    <property type="match status" value="1"/>
</dbReference>
<evidence type="ECO:0000256" key="4">
    <source>
        <dbReference type="ARBA" id="ARBA00023163"/>
    </source>
</evidence>
<evidence type="ECO:0000259" key="8">
    <source>
        <dbReference type="SMART" id="SM00906"/>
    </source>
</evidence>
<organism evidence="9 10">
    <name type="scientific">Phaeosphaeria nodorum (strain SN15 / ATCC MYA-4574 / FGSC 10173)</name>
    <name type="common">Glume blotch fungus</name>
    <name type="synonym">Parastagonospora nodorum</name>
    <dbReference type="NCBI Taxonomy" id="321614"/>
    <lineage>
        <taxon>Eukaryota</taxon>
        <taxon>Fungi</taxon>
        <taxon>Dikarya</taxon>
        <taxon>Ascomycota</taxon>
        <taxon>Pezizomycotina</taxon>
        <taxon>Dothideomycetes</taxon>
        <taxon>Pleosporomycetidae</taxon>
        <taxon>Pleosporales</taxon>
        <taxon>Pleosporineae</taxon>
        <taxon>Phaeosphaeriaceae</taxon>
        <taxon>Parastagonospora</taxon>
    </lineage>
</organism>
<dbReference type="AlphaFoldDB" id="A0A7U2F6T7"/>
<dbReference type="Proteomes" id="UP000663193">
    <property type="component" value="Chromosome 9"/>
</dbReference>
<sequence length="596" mass="66994">MLSTLAARHPDHAVWSTKVYQTHHPSYTRGLSLQTNYSALNPESQPLLNIKPNEQRVQDLSSGRASPGLEFAGKFSDPTSGLSFLHRAWRRISNDENSQVIVGRIGAPVEDDQLLACAGDNPLRKTGHKLILPSLSRGKRLVELYFDVCIATYKIFHRPSVEEWCAAVLGNEQSDRQLIGVGNARAAVVFAVLAIASFHEEKANGDDNPSIETGGSAPQADELFHEAVRLSDDERGLPRLESAQSRLIQVLYLLISSRFNQAWYTFGHALQIISALGLHRRNARGCTPLESHDYIQEQCKRRTFWVAHTLDKYLGVVFGGPRHYHDDDIDQYFPDSVNDENMLRSGALTNSAVDHDCHIDSLIWHAKLAQIAERISREVYSIKTVPDSVRLDASHRLGKELHQLKASLPPLLGSVNPISLIPSFRRQAIALRLSYCHAVMLAHRPFLLKNTFRNSDDMRTLATESLAECISAAQSVLEMVDRMAREGCMFHAFWWTHYVCFCALAIVYVWVIQDSSDVPTITELYKLIDEAEHCLSHLARATATNPPSRKYSIILQELRAEAESRSKEKNSSTFTRAKPSLKSTKSRSFDGFRRSQ</sequence>
<keyword evidence="5" id="KW-0539">Nucleus</keyword>
<feature type="domain" description="Xylanolytic transcriptional activator regulatory" evidence="8">
    <location>
        <begin position="262"/>
        <end position="340"/>
    </location>
</feature>
<protein>
    <recommendedName>
        <fullName evidence="8">Xylanolytic transcriptional activator regulatory domain-containing protein</fullName>
    </recommendedName>
</protein>
<name>A0A7U2F6T7_PHANO</name>
<dbReference type="Pfam" id="PF04082">
    <property type="entry name" value="Fungal_trans"/>
    <property type="match status" value="1"/>
</dbReference>
<dbReference type="InterPro" id="IPR007219">
    <property type="entry name" value="XnlR_reg_dom"/>
</dbReference>
<keyword evidence="7" id="KW-1133">Transmembrane helix</keyword>
<dbReference type="GO" id="GO:0003677">
    <property type="term" value="F:DNA binding"/>
    <property type="evidence" value="ECO:0007669"/>
    <property type="project" value="UniProtKB-KW"/>
</dbReference>
<dbReference type="GO" id="GO:0006351">
    <property type="term" value="P:DNA-templated transcription"/>
    <property type="evidence" value="ECO:0007669"/>
    <property type="project" value="InterPro"/>
</dbReference>
<proteinExistence type="predicted"/>
<evidence type="ECO:0000256" key="1">
    <source>
        <dbReference type="ARBA" id="ARBA00004123"/>
    </source>
</evidence>
<accession>A0A7U2F6T7</accession>
<dbReference type="EMBL" id="CP069031">
    <property type="protein sequence ID" value="QRC98733.1"/>
    <property type="molecule type" value="Genomic_DNA"/>
</dbReference>
<keyword evidence="2" id="KW-0805">Transcription regulation</keyword>
<feature type="region of interest" description="Disordered" evidence="6">
    <location>
        <begin position="562"/>
        <end position="596"/>
    </location>
</feature>
<feature type="compositionally biased region" description="Basic and acidic residues" evidence="6">
    <location>
        <begin position="587"/>
        <end position="596"/>
    </location>
</feature>
<evidence type="ECO:0000256" key="6">
    <source>
        <dbReference type="SAM" id="MobiDB-lite"/>
    </source>
</evidence>
<gene>
    <name evidence="9" type="ORF">JI435_061050</name>
</gene>
<evidence type="ECO:0000313" key="9">
    <source>
        <dbReference type="EMBL" id="QRC98733.1"/>
    </source>
</evidence>
<dbReference type="SMART" id="SM00906">
    <property type="entry name" value="Fungal_trans"/>
    <property type="match status" value="1"/>
</dbReference>
<keyword evidence="7" id="KW-0812">Transmembrane</keyword>
<reference evidence="10" key="1">
    <citation type="journal article" date="2021" name="BMC Genomics">
        <title>Chromosome-level genome assembly and manually-curated proteome of model necrotroph Parastagonospora nodorum Sn15 reveals a genome-wide trove of candidate effector homologs, and redundancy of virulence-related functions within an accessory chromosome.</title>
        <authorList>
            <person name="Bertazzoni S."/>
            <person name="Jones D.A.B."/>
            <person name="Phan H.T."/>
            <person name="Tan K.-C."/>
            <person name="Hane J.K."/>
        </authorList>
    </citation>
    <scope>NUCLEOTIDE SEQUENCE [LARGE SCALE GENOMIC DNA]</scope>
    <source>
        <strain evidence="10">SN15 / ATCC MYA-4574 / FGSC 10173)</strain>
    </source>
</reference>
<comment type="subcellular location">
    <subcellularLocation>
        <location evidence="1">Nucleus</location>
    </subcellularLocation>
</comment>
<keyword evidence="7" id="KW-0472">Membrane</keyword>
<keyword evidence="4" id="KW-0804">Transcription</keyword>
<dbReference type="VEuPathDB" id="FungiDB:JI435_061050"/>
<evidence type="ECO:0000256" key="3">
    <source>
        <dbReference type="ARBA" id="ARBA00023125"/>
    </source>
</evidence>
<keyword evidence="3" id="KW-0238">DNA-binding</keyword>
<dbReference type="OrthoDB" id="3037908at2759"/>
<evidence type="ECO:0000256" key="2">
    <source>
        <dbReference type="ARBA" id="ARBA00023015"/>
    </source>
</evidence>
<dbReference type="GO" id="GO:0008270">
    <property type="term" value="F:zinc ion binding"/>
    <property type="evidence" value="ECO:0007669"/>
    <property type="project" value="InterPro"/>
</dbReference>
<dbReference type="InterPro" id="IPR051711">
    <property type="entry name" value="Stress_Response_Reg"/>
</dbReference>
<evidence type="ECO:0000256" key="5">
    <source>
        <dbReference type="ARBA" id="ARBA00023242"/>
    </source>
</evidence>
<dbReference type="GO" id="GO:0005634">
    <property type="term" value="C:nucleus"/>
    <property type="evidence" value="ECO:0007669"/>
    <property type="project" value="UniProtKB-SubCell"/>
</dbReference>
<dbReference type="PANTHER" id="PTHR47540">
    <property type="entry name" value="THIAMINE REPRESSIBLE GENES REGULATORY PROTEIN THI5"/>
    <property type="match status" value="1"/>
</dbReference>
<feature type="transmembrane region" description="Helical" evidence="7">
    <location>
        <begin position="492"/>
        <end position="511"/>
    </location>
</feature>
<evidence type="ECO:0000256" key="7">
    <source>
        <dbReference type="SAM" id="Phobius"/>
    </source>
</evidence>
<evidence type="ECO:0000313" key="10">
    <source>
        <dbReference type="Proteomes" id="UP000663193"/>
    </source>
</evidence>
<keyword evidence="10" id="KW-1185">Reference proteome</keyword>
<dbReference type="CDD" id="cd12148">
    <property type="entry name" value="fungal_TF_MHR"/>
    <property type="match status" value="1"/>
</dbReference>